<evidence type="ECO:0000256" key="1">
    <source>
        <dbReference type="SAM" id="Phobius"/>
    </source>
</evidence>
<sequence length="172" mass="20253">MSKKNKYEHQKRRVTIMTKSRDHYRLQSSSTFNIFALSLPNLSHNLFYPRFHSFSRLQHFSWDDGVMAKSLTEVEELRMLNRLVYCGAACAVFILIPSHTFLRISTSTSYKGRVYLFLHRSLIQQTPLSNSSPRRLTNMPLIPRLSKWYSRQTVLYACSSGFFTMIVVKWCR</sequence>
<dbReference type="EMBL" id="KN834832">
    <property type="protein sequence ID" value="KIK53216.1"/>
    <property type="molecule type" value="Genomic_DNA"/>
</dbReference>
<evidence type="ECO:0000313" key="3">
    <source>
        <dbReference type="Proteomes" id="UP000053593"/>
    </source>
</evidence>
<gene>
    <name evidence="2" type="ORF">GYMLUDRAFT_943398</name>
</gene>
<proteinExistence type="predicted"/>
<accession>A0A0D0BEZ3</accession>
<name>A0A0D0BEZ3_9AGAR</name>
<reference evidence="2 3" key="1">
    <citation type="submission" date="2014-04" db="EMBL/GenBank/DDBJ databases">
        <title>Evolutionary Origins and Diversification of the Mycorrhizal Mutualists.</title>
        <authorList>
            <consortium name="DOE Joint Genome Institute"/>
            <consortium name="Mycorrhizal Genomics Consortium"/>
            <person name="Kohler A."/>
            <person name="Kuo A."/>
            <person name="Nagy L.G."/>
            <person name="Floudas D."/>
            <person name="Copeland A."/>
            <person name="Barry K.W."/>
            <person name="Cichocki N."/>
            <person name="Veneault-Fourrey C."/>
            <person name="LaButti K."/>
            <person name="Lindquist E.A."/>
            <person name="Lipzen A."/>
            <person name="Lundell T."/>
            <person name="Morin E."/>
            <person name="Murat C."/>
            <person name="Riley R."/>
            <person name="Ohm R."/>
            <person name="Sun H."/>
            <person name="Tunlid A."/>
            <person name="Henrissat B."/>
            <person name="Grigoriev I.V."/>
            <person name="Hibbett D.S."/>
            <person name="Martin F."/>
        </authorList>
    </citation>
    <scope>NUCLEOTIDE SEQUENCE [LARGE SCALE GENOMIC DNA]</scope>
    <source>
        <strain evidence="2 3">FD-317 M1</strain>
    </source>
</reference>
<feature type="transmembrane region" description="Helical" evidence="1">
    <location>
        <begin position="153"/>
        <end position="171"/>
    </location>
</feature>
<dbReference type="Proteomes" id="UP000053593">
    <property type="component" value="Unassembled WGS sequence"/>
</dbReference>
<organism evidence="2 3">
    <name type="scientific">Collybiopsis luxurians FD-317 M1</name>
    <dbReference type="NCBI Taxonomy" id="944289"/>
    <lineage>
        <taxon>Eukaryota</taxon>
        <taxon>Fungi</taxon>
        <taxon>Dikarya</taxon>
        <taxon>Basidiomycota</taxon>
        <taxon>Agaricomycotina</taxon>
        <taxon>Agaricomycetes</taxon>
        <taxon>Agaricomycetidae</taxon>
        <taxon>Agaricales</taxon>
        <taxon>Marasmiineae</taxon>
        <taxon>Omphalotaceae</taxon>
        <taxon>Collybiopsis</taxon>
        <taxon>Collybiopsis luxurians</taxon>
    </lineage>
</organism>
<dbReference type="AlphaFoldDB" id="A0A0D0BEZ3"/>
<feature type="transmembrane region" description="Helical" evidence="1">
    <location>
        <begin position="83"/>
        <end position="102"/>
    </location>
</feature>
<keyword evidence="3" id="KW-1185">Reference proteome</keyword>
<keyword evidence="1" id="KW-0812">Transmembrane</keyword>
<keyword evidence="1" id="KW-1133">Transmembrane helix</keyword>
<protein>
    <submittedName>
        <fullName evidence="2">Uncharacterized protein</fullName>
    </submittedName>
</protein>
<dbReference type="HOGENOM" id="CLU_1555437_0_0_1"/>
<evidence type="ECO:0000313" key="2">
    <source>
        <dbReference type="EMBL" id="KIK53216.1"/>
    </source>
</evidence>
<keyword evidence="1" id="KW-0472">Membrane</keyword>